<evidence type="ECO:0000256" key="6">
    <source>
        <dbReference type="ARBA" id="ARBA00023102"/>
    </source>
</evidence>
<feature type="non-terminal residue" evidence="11">
    <location>
        <position position="1"/>
    </location>
</feature>
<dbReference type="AlphaFoldDB" id="A0A381TK74"/>
<accession>A0A381TK74</accession>
<dbReference type="CDD" id="cd01748">
    <property type="entry name" value="GATase1_IGP_Synthase"/>
    <property type="match status" value="1"/>
</dbReference>
<dbReference type="GO" id="GO:0000105">
    <property type="term" value="P:L-histidine biosynthetic process"/>
    <property type="evidence" value="ECO:0007669"/>
    <property type="project" value="UniProtKB-UniPathway"/>
</dbReference>
<organism evidence="11">
    <name type="scientific">marine metagenome</name>
    <dbReference type="NCBI Taxonomy" id="408172"/>
    <lineage>
        <taxon>unclassified sequences</taxon>
        <taxon>metagenomes</taxon>
        <taxon>ecological metagenomes</taxon>
    </lineage>
</organism>
<evidence type="ECO:0000256" key="5">
    <source>
        <dbReference type="ARBA" id="ARBA00022962"/>
    </source>
</evidence>
<gene>
    <name evidence="11" type="ORF">METZ01_LOCUS69083</name>
</gene>
<evidence type="ECO:0000259" key="10">
    <source>
        <dbReference type="Pfam" id="PF00117"/>
    </source>
</evidence>
<evidence type="ECO:0000256" key="2">
    <source>
        <dbReference type="ARBA" id="ARBA00022490"/>
    </source>
</evidence>
<evidence type="ECO:0000256" key="3">
    <source>
        <dbReference type="ARBA" id="ARBA00022605"/>
    </source>
</evidence>
<dbReference type="Gene3D" id="3.40.50.880">
    <property type="match status" value="1"/>
</dbReference>
<evidence type="ECO:0000256" key="7">
    <source>
        <dbReference type="ARBA" id="ARBA00023239"/>
    </source>
</evidence>
<dbReference type="SUPFAM" id="SSF52317">
    <property type="entry name" value="Class I glutamine amidotransferase-like"/>
    <property type="match status" value="1"/>
</dbReference>
<dbReference type="HAMAP" id="MF_00278">
    <property type="entry name" value="HisH"/>
    <property type="match status" value="1"/>
</dbReference>
<dbReference type="NCBIfam" id="TIGR01855">
    <property type="entry name" value="IMP_synth_hisH"/>
    <property type="match status" value="1"/>
</dbReference>
<dbReference type="InterPro" id="IPR010139">
    <property type="entry name" value="Imidazole-glycPsynth_HisH"/>
</dbReference>
<evidence type="ECO:0000256" key="8">
    <source>
        <dbReference type="ARBA" id="ARBA00047838"/>
    </source>
</evidence>
<dbReference type="PIRSF" id="PIRSF000495">
    <property type="entry name" value="Amidotransf_hisH"/>
    <property type="match status" value="1"/>
</dbReference>
<keyword evidence="2" id="KW-0963">Cytoplasm</keyword>
<feature type="domain" description="Glutamine amidotransferase" evidence="10">
    <location>
        <begin position="6"/>
        <end position="207"/>
    </location>
</feature>
<proteinExistence type="inferred from homology"/>
<evidence type="ECO:0000256" key="4">
    <source>
        <dbReference type="ARBA" id="ARBA00022801"/>
    </source>
</evidence>
<dbReference type="UniPathway" id="UPA00031">
    <property type="reaction ID" value="UER00010"/>
</dbReference>
<dbReference type="GO" id="GO:0016829">
    <property type="term" value="F:lyase activity"/>
    <property type="evidence" value="ECO:0007669"/>
    <property type="project" value="UniProtKB-KW"/>
</dbReference>
<dbReference type="Pfam" id="PF00117">
    <property type="entry name" value="GATase"/>
    <property type="match status" value="1"/>
</dbReference>
<keyword evidence="7" id="KW-0456">Lyase</keyword>
<comment type="catalytic activity">
    <reaction evidence="8">
        <text>5-[(5-phospho-1-deoxy-D-ribulos-1-ylimino)methylamino]-1-(5-phospho-beta-D-ribosyl)imidazole-4-carboxamide + L-glutamine = D-erythro-1-(imidazol-4-yl)glycerol 3-phosphate + 5-amino-1-(5-phospho-beta-D-ribosyl)imidazole-4-carboxamide + L-glutamate + H(+)</text>
        <dbReference type="Rhea" id="RHEA:24793"/>
        <dbReference type="ChEBI" id="CHEBI:15378"/>
        <dbReference type="ChEBI" id="CHEBI:29985"/>
        <dbReference type="ChEBI" id="CHEBI:58278"/>
        <dbReference type="ChEBI" id="CHEBI:58359"/>
        <dbReference type="ChEBI" id="CHEBI:58475"/>
        <dbReference type="ChEBI" id="CHEBI:58525"/>
        <dbReference type="EC" id="4.3.2.10"/>
    </reaction>
</comment>
<keyword evidence="6" id="KW-0368">Histidine biosynthesis</keyword>
<dbReference type="GO" id="GO:0004359">
    <property type="term" value="F:glutaminase activity"/>
    <property type="evidence" value="ECO:0007669"/>
    <property type="project" value="UniProtKB-EC"/>
</dbReference>
<comment type="pathway">
    <text evidence="1">Amino-acid biosynthesis; L-histidine biosynthesis; L-histidine from 5-phospho-alpha-D-ribose 1-diphosphate: step 5/9.</text>
</comment>
<name>A0A381TK74_9ZZZZ</name>
<dbReference type="PANTHER" id="PTHR42701:SF2">
    <property type="entry name" value="IMIDAZOLE GLYCEROL PHOSPHATE SYNTHASE SUBUNIT HISH 1"/>
    <property type="match status" value="1"/>
</dbReference>
<keyword evidence="4" id="KW-0378">Hydrolase</keyword>
<evidence type="ECO:0000313" key="11">
    <source>
        <dbReference type="EMBL" id="SVA16229.1"/>
    </source>
</evidence>
<dbReference type="PANTHER" id="PTHR42701">
    <property type="entry name" value="IMIDAZOLE GLYCEROL PHOSPHATE SYNTHASE SUBUNIT HISH"/>
    <property type="match status" value="1"/>
</dbReference>
<dbReference type="EMBL" id="UINC01004700">
    <property type="protein sequence ID" value="SVA16229.1"/>
    <property type="molecule type" value="Genomic_DNA"/>
</dbReference>
<evidence type="ECO:0000256" key="9">
    <source>
        <dbReference type="ARBA" id="ARBA00049534"/>
    </source>
</evidence>
<evidence type="ECO:0000256" key="1">
    <source>
        <dbReference type="ARBA" id="ARBA00005091"/>
    </source>
</evidence>
<dbReference type="InterPro" id="IPR017926">
    <property type="entry name" value="GATASE"/>
</dbReference>
<keyword evidence="3" id="KW-0028">Amino-acid biosynthesis</keyword>
<dbReference type="GO" id="GO:0000107">
    <property type="term" value="F:imidazoleglycerol-phosphate synthase activity"/>
    <property type="evidence" value="ECO:0007669"/>
    <property type="project" value="TreeGrafter"/>
</dbReference>
<reference evidence="11" key="1">
    <citation type="submission" date="2018-05" db="EMBL/GenBank/DDBJ databases">
        <authorList>
            <person name="Lanie J.A."/>
            <person name="Ng W.-L."/>
            <person name="Kazmierczak K.M."/>
            <person name="Andrzejewski T.M."/>
            <person name="Davidsen T.M."/>
            <person name="Wayne K.J."/>
            <person name="Tettelin H."/>
            <person name="Glass J.I."/>
            <person name="Rusch D."/>
            <person name="Podicherti R."/>
            <person name="Tsui H.-C.T."/>
            <person name="Winkler M.E."/>
        </authorList>
    </citation>
    <scope>NUCLEOTIDE SEQUENCE</scope>
</reference>
<dbReference type="PROSITE" id="PS51273">
    <property type="entry name" value="GATASE_TYPE_1"/>
    <property type="match status" value="1"/>
</dbReference>
<keyword evidence="5" id="KW-0315">Glutamine amidotransferase</keyword>
<dbReference type="InterPro" id="IPR029062">
    <property type="entry name" value="Class_I_gatase-like"/>
</dbReference>
<protein>
    <recommendedName>
        <fullName evidence="10">Glutamine amidotransferase domain-containing protein</fullName>
    </recommendedName>
</protein>
<sequence>VSRIAVVDLGTGNLHSVSKALERVAPGRVVEITHDPEVIRAAGHVVLPGQGAIGSWFHALDKGCLREVVTDVLTARPILGICLGLQALYAFSEEDGGTAGFGIMAGNVRRFPIRHEEKGQLLKVPHMGWNNVRQAVSHPLWRGIADDTRFYFVHSYYAHSAEPAEVAGTTAYGFSFISAAARANIFAVQFHPEKSHRQGLTLLQNFVRWDGGV</sequence>
<comment type="catalytic activity">
    <reaction evidence="9">
        <text>L-glutamine + H2O = L-glutamate + NH4(+)</text>
        <dbReference type="Rhea" id="RHEA:15889"/>
        <dbReference type="ChEBI" id="CHEBI:15377"/>
        <dbReference type="ChEBI" id="CHEBI:28938"/>
        <dbReference type="ChEBI" id="CHEBI:29985"/>
        <dbReference type="ChEBI" id="CHEBI:58359"/>
        <dbReference type="EC" id="3.5.1.2"/>
    </reaction>
</comment>